<dbReference type="FunFam" id="3.80.10.10:FF:000383">
    <property type="entry name" value="Leucine-rich repeat receptor protein kinase EMS1"/>
    <property type="match status" value="1"/>
</dbReference>
<accession>A0AAD2CSH4</accession>
<dbReference type="Gene3D" id="3.80.10.10">
    <property type="entry name" value="Ribonuclease Inhibitor"/>
    <property type="match status" value="1"/>
</dbReference>
<dbReference type="InterPro" id="IPR032675">
    <property type="entry name" value="LRR_dom_sf"/>
</dbReference>
<proteinExistence type="predicted"/>
<sequence length="1895" mass="213546">MGWWSLGPEDEEVMEMPHSLPVRRVRGGAGRVPNHRRGNDHVSPGRKTDRTRSPASSKQTKRNKKKRPRVVGTPKEEESNLFASIGRMVNNTDPHRFASDLSTLGTAKYPGQNGIPVDALMMNNNYANEAQRRANEMANAMAWLTNPNATAAQEEEESSSSSQATTISDLFQDDSSENITPFALKSEEMPELIALLKHGQTTCSYNDNNNEIDHITNKKPAKGQHKNFEIKGKELTAEKRARDLQRSLEWLQQNNARYDAHEPLEEYAEEPFQTVDAGFRQWTSRTTPSLGWQRLHDDSRGQSKEAKQIAENLKQSLDLILNGDIFDSNGSSLKNGPVLNRLKDLFVEWTFRENDGSKELEDALSWCKLHTQKYDPFTTSKEEDRRVVESKKLLILLEFKEDDAWDERKQEMEEALALWAIYKDKSMEDIDDHTIEKMKKIKDVLVQIKRRRLTMSDMTYMAREMNGVLTLYLAKGTRYLKSLGERFDPLPDRRKDMVELLLVLEDNKCISDILDKYNGEDGARFQKLHDSIMDWKSKKGFNPNSNTIAMNISVKNGIEAVLDWFVATEENFSVATSNEDEVYMAQIAKSALDAWMIPSESSFQDSKFAVKEIKGALALYQKAFEEPEMLQELSRDIIKEAGINSQQVNPTDMSWKRKEAGHNFNESSEPIGVKIQDLKFDGVVPLVPLEEEKLVQEMSSALDWLRHNDAALDVDDVMSAAFCVATSKKIDGIVPRTGDVLAPTTRVDNALDWLRSKTIVDNENVSSSKKIDGVLAISASSNAANEPGFVGALEWLRERQRYNAASHVKGGYCSSDNNAKLIAVSVIPKTEDERKAEQMESALDWLRCNGPPGDISVDSVCHTLNNGFASASTELGINRPGGSLSAPQRELHWLRPQTATIIETSTTVSKGARCTAGQPLLVDDKRVSETTNFPHWFRRNEDSVHSSDRSNGESELGTTEASGPVAHVSNEEHSIEIFGTGQSWMRIASHNDCDGDDDDLAGIFAAFDEKSRMKALDNETLPTSIQLNRPDSPTDVRDDALAFNTPFDVNVIPRDDTPPGVESNDAGWSVHITRLFYEVPDERVSCGNFGMLKAIPFSRERSQDFDNHDLDWIRHPAIEVQLDDEMLCYCKSRDVRSIPCDGPHKREIMMPNIDWNRHGKLLNPIPGEEHFDDRPQDVRSVPCSGTLYEAGFPDLSWRRNPAWKINKTEDKGNINLFDHPGNLRSIPRSEKSNEEMYPSIGWDRVGHMKQEMRMHEGSIFDHLIDLRSIPRDGSPSAEDFQTITWERHGARRQELEEEDAAFYRPGDVISIPRDGNPCADDFPTMTWGRNGSRRQEDTILDGPCHLRSIPRDCRHKESFDLEFTWERQTSVECIAGMDHGNAFDQPRNLRSIPRDGHPHEVPDIKGERHFGNMSSTQYNKMGLELDWSGGRPNRLLTVEPKRENDDATYDWMITSPKGKDANYDWSGARPYERPETSLVSLSAPSIDVASSGVNNWLPDDLSEYTQLGEDKPRPITGVPCAAWTMLALGAAAGGAMTSGTAPQGAAVSSQFAHNNSVGSTTDRLYPNPGDLPNCSNDANCQIIMDSLSPVLPPDVLGLFDFPGTCQTKARDWLRTGKDILELKAERIRQRYAMSAFFCEMDGGDWITGDSWLSDLHECDWYNKVGLDPCNRREQMEMLRVTDNGLAGTLPVELFILSNLYEFTLANNLMSGTLPQLFDKFKQLDTLVIPFNQFKGSFPHQIWEYPDMVYLDVAYNGFTGSIPTDIDSRMPNLQVVFLENNNLSGPIPENLGNLKQLHRLHLDDNKFSGKIPRTLGSPPRISELLLHDNLLTGEVPKELGDLNRLQLLTLHYNSFDEQSIDEHICDLMYNKQLELVTVDKATINCSCCTLGEESFV</sequence>
<evidence type="ECO:0000256" key="4">
    <source>
        <dbReference type="SAM" id="MobiDB-lite"/>
    </source>
</evidence>
<dbReference type="PANTHER" id="PTHR48053">
    <property type="entry name" value="LEUCINE RICH REPEAT FAMILY PROTEIN, EXPRESSED"/>
    <property type="match status" value="1"/>
</dbReference>
<evidence type="ECO:0000256" key="3">
    <source>
        <dbReference type="ARBA" id="ARBA00022737"/>
    </source>
</evidence>
<dbReference type="InterPro" id="IPR001611">
    <property type="entry name" value="Leu-rich_rpt"/>
</dbReference>
<feature type="region of interest" description="Disordered" evidence="4">
    <location>
        <begin position="1"/>
        <end position="77"/>
    </location>
</feature>
<dbReference type="SUPFAM" id="SSF52058">
    <property type="entry name" value="L domain-like"/>
    <property type="match status" value="1"/>
</dbReference>
<dbReference type="Proteomes" id="UP001295423">
    <property type="component" value="Unassembled WGS sequence"/>
</dbReference>
<evidence type="ECO:0000313" key="5">
    <source>
        <dbReference type="EMBL" id="CAJ1945092.1"/>
    </source>
</evidence>
<organism evidence="5 6">
    <name type="scientific">Cylindrotheca closterium</name>
    <dbReference type="NCBI Taxonomy" id="2856"/>
    <lineage>
        <taxon>Eukaryota</taxon>
        <taxon>Sar</taxon>
        <taxon>Stramenopiles</taxon>
        <taxon>Ochrophyta</taxon>
        <taxon>Bacillariophyta</taxon>
        <taxon>Bacillariophyceae</taxon>
        <taxon>Bacillariophycidae</taxon>
        <taxon>Bacillariales</taxon>
        <taxon>Bacillariaceae</taxon>
        <taxon>Cylindrotheca</taxon>
    </lineage>
</organism>
<dbReference type="Pfam" id="PF00560">
    <property type="entry name" value="LRR_1"/>
    <property type="match status" value="1"/>
</dbReference>
<feature type="compositionally biased region" description="Basic and acidic residues" evidence="4">
    <location>
        <begin position="942"/>
        <end position="952"/>
    </location>
</feature>
<reference evidence="5" key="1">
    <citation type="submission" date="2023-08" db="EMBL/GenBank/DDBJ databases">
        <authorList>
            <person name="Audoor S."/>
            <person name="Bilcke G."/>
        </authorList>
    </citation>
    <scope>NUCLEOTIDE SEQUENCE</scope>
</reference>
<dbReference type="EMBL" id="CAKOGP040001335">
    <property type="protein sequence ID" value="CAJ1945092.1"/>
    <property type="molecule type" value="Genomic_DNA"/>
</dbReference>
<gene>
    <name evidence="5" type="ORF">CYCCA115_LOCUS9236</name>
</gene>
<dbReference type="GO" id="GO:0016020">
    <property type="term" value="C:membrane"/>
    <property type="evidence" value="ECO:0007669"/>
    <property type="project" value="UniProtKB-SubCell"/>
</dbReference>
<evidence type="ECO:0000313" key="6">
    <source>
        <dbReference type="Proteomes" id="UP001295423"/>
    </source>
</evidence>
<dbReference type="PANTHER" id="PTHR48053:SF71">
    <property type="entry name" value="LEUCINE RICH REPEAT FAMILY PROTEIN, EXPRESSED"/>
    <property type="match status" value="1"/>
</dbReference>
<feature type="region of interest" description="Disordered" evidence="4">
    <location>
        <begin position="942"/>
        <end position="967"/>
    </location>
</feature>
<keyword evidence="6" id="KW-1185">Reference proteome</keyword>
<comment type="caution">
    <text evidence="5">The sequence shown here is derived from an EMBL/GenBank/DDBJ whole genome shotgun (WGS) entry which is preliminary data.</text>
</comment>
<keyword evidence="3" id="KW-0677">Repeat</keyword>
<dbReference type="InterPro" id="IPR051716">
    <property type="entry name" value="Plant_RL_S/T_kinase"/>
</dbReference>
<name>A0AAD2CSH4_9STRA</name>
<feature type="compositionally biased region" description="Basic residues" evidence="4">
    <location>
        <begin position="59"/>
        <end position="69"/>
    </location>
</feature>
<keyword evidence="2" id="KW-0732">Signal</keyword>
<evidence type="ECO:0000256" key="1">
    <source>
        <dbReference type="ARBA" id="ARBA00004167"/>
    </source>
</evidence>
<protein>
    <submittedName>
        <fullName evidence="5">Uncharacterized protein</fullName>
    </submittedName>
</protein>
<comment type="subcellular location">
    <subcellularLocation>
        <location evidence="1">Membrane</location>
        <topology evidence="1">Single-pass membrane protein</topology>
    </subcellularLocation>
</comment>
<evidence type="ECO:0000256" key="2">
    <source>
        <dbReference type="ARBA" id="ARBA00022729"/>
    </source>
</evidence>